<dbReference type="InterPro" id="IPR036545">
    <property type="entry name" value="Cyt_c_oxidase_su5A/6_sf"/>
</dbReference>
<dbReference type="SUPFAM" id="SSF48479">
    <property type="entry name" value="Cytochrome c oxidase subunit E"/>
    <property type="match status" value="1"/>
</dbReference>
<keyword evidence="9 13" id="KW-0496">Mitochondrion</keyword>
<organism evidence="14 15">
    <name type="scientific">Hapsidospora chrysogenum (strain ATCC 11550 / CBS 779.69 / DSM 880 / IAM 14645 / JCM 23072 / IMI 49137)</name>
    <name type="common">Acremonium chrysogenum</name>
    <dbReference type="NCBI Taxonomy" id="857340"/>
    <lineage>
        <taxon>Eukaryota</taxon>
        <taxon>Fungi</taxon>
        <taxon>Dikarya</taxon>
        <taxon>Ascomycota</taxon>
        <taxon>Pezizomycotina</taxon>
        <taxon>Sordariomycetes</taxon>
        <taxon>Hypocreomycetidae</taxon>
        <taxon>Hypocreales</taxon>
        <taxon>Bionectriaceae</taxon>
        <taxon>Hapsidospora</taxon>
    </lineage>
</organism>
<comment type="function">
    <text evidence="13">Component of the cytochrome c oxidase, the last enzyme in the mitochondrial electron transport chain which drives oxidative phosphorylation. The respiratory chain contains 3 multisubunit complexes succinate dehydrogenase (complex II, CII), ubiquinol-cytochrome c oxidoreductase (cytochrome b-c1 complex, complex III, CIII) and cytochrome c oxidase (complex IV, CIV), that cooperate to transfer electrons derived from NADH and succinate to molecular oxygen, creating an electrochemical gradient over the inner membrane that drives transmembrane transport and the ATP synthase. Cytochrome c oxidase is the component of the respiratory chain that catalyzes the reduction of oxygen to water. Electrons originating from reduced cytochrome c in the intermembrane space (IMS) are transferred via the dinuclear copper A center (CU(A)) of subunit 2 and heme A of subunit 1 to the active site in subunit 1, a binuclear center (BNC) formed by heme A3 and copper B (CU(B)). The BNC reduces molecular oxygen to 2 water molecules using 4 electrons from cytochrome c in the IMS and 4 protons from the mitochondrial matrix.</text>
</comment>
<keyword evidence="8 13" id="KW-0408">Iron</keyword>
<name>A0A086TEA1_HAPC1</name>
<comment type="pathway">
    <text evidence="2 13">Energy metabolism; oxidative phosphorylation.</text>
</comment>
<comment type="caution">
    <text evidence="14">The sequence shown here is derived from an EMBL/GenBank/DDBJ whole genome shotgun (WGS) entry which is preliminary data.</text>
</comment>
<evidence type="ECO:0000256" key="12">
    <source>
        <dbReference type="ARBA" id="ARBA00082700"/>
    </source>
</evidence>
<dbReference type="PANTHER" id="PTHR14200:SF11">
    <property type="entry name" value="CYTOCHROME C OXIDASE SUBUNIT 5A, MITOCHONDRIAL"/>
    <property type="match status" value="1"/>
</dbReference>
<dbReference type="Gene3D" id="1.25.40.40">
    <property type="entry name" value="Cytochrome c oxidase, subunit Va/VI"/>
    <property type="match status" value="1"/>
</dbReference>
<comment type="similarity">
    <text evidence="3 13">Belongs to the cytochrome c oxidase subunit 5A family.</text>
</comment>
<dbReference type="GO" id="GO:0004129">
    <property type="term" value="F:cytochrome-c oxidase activity"/>
    <property type="evidence" value="ECO:0007669"/>
    <property type="project" value="EnsemblFungi"/>
</dbReference>
<dbReference type="UniPathway" id="UPA00705"/>
<evidence type="ECO:0000256" key="9">
    <source>
        <dbReference type="ARBA" id="ARBA00023128"/>
    </source>
</evidence>
<evidence type="ECO:0000256" key="1">
    <source>
        <dbReference type="ARBA" id="ARBA00004443"/>
    </source>
</evidence>
<evidence type="ECO:0000256" key="3">
    <source>
        <dbReference type="ARBA" id="ARBA00007972"/>
    </source>
</evidence>
<dbReference type="Proteomes" id="UP000029964">
    <property type="component" value="Unassembled WGS sequence"/>
</dbReference>
<dbReference type="FunFam" id="1.25.40.40:FF:000001">
    <property type="entry name" value="Cytochrome c oxidase subunit VI"/>
    <property type="match status" value="1"/>
</dbReference>
<evidence type="ECO:0000256" key="11">
    <source>
        <dbReference type="ARBA" id="ARBA00070174"/>
    </source>
</evidence>
<dbReference type="CDD" id="cd00923">
    <property type="entry name" value="Cyt_c_Oxidase_Va"/>
    <property type="match status" value="1"/>
</dbReference>
<dbReference type="EMBL" id="JPKY01000008">
    <property type="protein sequence ID" value="KFH47683.1"/>
    <property type="molecule type" value="Genomic_DNA"/>
</dbReference>
<sequence length="154" mass="17144">MQSVTLLRAAARGCSLRAVAVRPAVAPLVARPVTAAAVNFSTSVPRRSEHAEETFEEFSARFEKEFDSVQDVFELQRNLNNAFAYDLVPSPSVLAAALKAARRVNDFATAVRIFEGIKAKVENKGQYEQYLEELKPLREELGVPLKEDMYPEAK</sequence>
<keyword evidence="6 13" id="KW-0999">Mitochondrion inner membrane</keyword>
<dbReference type="GO" id="GO:0005743">
    <property type="term" value="C:mitochondrial inner membrane"/>
    <property type="evidence" value="ECO:0007669"/>
    <property type="project" value="UniProtKB-SubCell"/>
</dbReference>
<evidence type="ECO:0000256" key="4">
    <source>
        <dbReference type="ARBA" id="ARBA00022617"/>
    </source>
</evidence>
<evidence type="ECO:0000256" key="8">
    <source>
        <dbReference type="ARBA" id="ARBA00023004"/>
    </source>
</evidence>
<evidence type="ECO:0000256" key="7">
    <source>
        <dbReference type="ARBA" id="ARBA00022946"/>
    </source>
</evidence>
<evidence type="ECO:0000256" key="5">
    <source>
        <dbReference type="ARBA" id="ARBA00022723"/>
    </source>
</evidence>
<dbReference type="Pfam" id="PF02284">
    <property type="entry name" value="COX5A"/>
    <property type="match status" value="1"/>
</dbReference>
<dbReference type="PANTHER" id="PTHR14200">
    <property type="entry name" value="CYTOCHROME C OXIDASE POLYPEPTIDE"/>
    <property type="match status" value="1"/>
</dbReference>
<protein>
    <recommendedName>
        <fullName evidence="11 13">Cytochrome c oxidase subunit 6, mitochondrial</fullName>
    </recommendedName>
    <alternativeName>
        <fullName evidence="12 13">Cytochrome c oxidase polypeptide VI</fullName>
    </alternativeName>
</protein>
<evidence type="ECO:0000256" key="2">
    <source>
        <dbReference type="ARBA" id="ARBA00004673"/>
    </source>
</evidence>
<dbReference type="GO" id="GO:0046872">
    <property type="term" value="F:metal ion binding"/>
    <property type="evidence" value="ECO:0007669"/>
    <property type="project" value="UniProtKB-UniRule"/>
</dbReference>
<keyword evidence="10 13" id="KW-0472">Membrane</keyword>
<reference evidence="15" key="1">
    <citation type="journal article" date="2014" name="Genome Announc.">
        <title>Genome sequence and annotation of Acremonium chrysogenum, producer of the beta-lactam antibiotic cephalosporin C.</title>
        <authorList>
            <person name="Terfehr D."/>
            <person name="Dahlmann T.A."/>
            <person name="Specht T."/>
            <person name="Zadra I."/>
            <person name="Kuernsteiner H."/>
            <person name="Kueck U."/>
        </authorList>
    </citation>
    <scope>NUCLEOTIDE SEQUENCE [LARGE SCALE GENOMIC DNA]</scope>
    <source>
        <strain evidence="15">ATCC 11550 / CBS 779.69 / DSM 880 / IAM 14645 / JCM 23072 / IMI 49137</strain>
    </source>
</reference>
<evidence type="ECO:0000256" key="6">
    <source>
        <dbReference type="ARBA" id="ARBA00022792"/>
    </source>
</evidence>
<gene>
    <name evidence="14" type="ORF">ACRE_015780</name>
</gene>
<dbReference type="STRING" id="857340.A0A086TEA1"/>
<proteinExistence type="inferred from homology"/>
<evidence type="ECO:0000256" key="13">
    <source>
        <dbReference type="RuleBase" id="RU368103"/>
    </source>
</evidence>
<comment type="subunit">
    <text evidence="13">Component of the cytochrome c oxidase (complex IV, CIV), a multisubunit enzyme composed of a catalytic core of 3 subunits and several supernumerary subunits.</text>
</comment>
<accession>A0A086TEA1</accession>
<dbReference type="GO" id="GO:0045277">
    <property type="term" value="C:respiratory chain complex IV"/>
    <property type="evidence" value="ECO:0007669"/>
    <property type="project" value="UniProtKB-UniRule"/>
</dbReference>
<keyword evidence="4 13" id="KW-0349">Heme</keyword>
<keyword evidence="7 13" id="KW-0809">Transit peptide</keyword>
<dbReference type="AlphaFoldDB" id="A0A086TEA1"/>
<dbReference type="OrthoDB" id="5778907at2759"/>
<dbReference type="InterPro" id="IPR003204">
    <property type="entry name" value="Cyt_c_oxidase_su5A/6"/>
</dbReference>
<evidence type="ECO:0000313" key="15">
    <source>
        <dbReference type="Proteomes" id="UP000029964"/>
    </source>
</evidence>
<dbReference type="HOGENOM" id="CLU_099086_0_0_1"/>
<keyword evidence="15" id="KW-1185">Reference proteome</keyword>
<dbReference type="GO" id="GO:0006123">
    <property type="term" value="P:mitochondrial electron transport, cytochrome c to oxygen"/>
    <property type="evidence" value="ECO:0007669"/>
    <property type="project" value="UniProtKB-UniRule"/>
</dbReference>
<evidence type="ECO:0000256" key="10">
    <source>
        <dbReference type="ARBA" id="ARBA00023136"/>
    </source>
</evidence>
<evidence type="ECO:0000313" key="14">
    <source>
        <dbReference type="EMBL" id="KFH47683.1"/>
    </source>
</evidence>
<comment type="subcellular location">
    <subcellularLocation>
        <location evidence="1 13">Mitochondrion inner membrane</location>
        <topology evidence="1 13">Peripheral membrane protein</topology>
        <orientation evidence="1 13">Matrix side</orientation>
    </subcellularLocation>
</comment>
<keyword evidence="5 13" id="KW-0479">Metal-binding</keyword>